<dbReference type="EC" id="1.8.1.4" evidence="3 13"/>
<dbReference type="Pfam" id="PF07992">
    <property type="entry name" value="Pyr_redox_2"/>
    <property type="match status" value="1"/>
</dbReference>
<evidence type="ECO:0000256" key="12">
    <source>
        <dbReference type="PIRSR" id="PIRSR000350-4"/>
    </source>
</evidence>
<dbReference type="Gene3D" id="3.50.50.60">
    <property type="entry name" value="FAD/NAD(P)-binding domain"/>
    <property type="match status" value="2"/>
</dbReference>
<evidence type="ECO:0000313" key="17">
    <source>
        <dbReference type="Proteomes" id="UP001221217"/>
    </source>
</evidence>
<keyword evidence="11" id="KW-0547">Nucleotide-binding</keyword>
<dbReference type="InterPro" id="IPR016156">
    <property type="entry name" value="FAD/NAD-linked_Rdtase_dimer_sf"/>
</dbReference>
<gene>
    <name evidence="16" type="primary">lpdA</name>
    <name evidence="16" type="ORF">PQJ61_08815</name>
</gene>
<evidence type="ECO:0000259" key="15">
    <source>
        <dbReference type="Pfam" id="PF07992"/>
    </source>
</evidence>
<name>A0AAJ1ICP9_9SPIO</name>
<dbReference type="GO" id="GO:0005737">
    <property type="term" value="C:cytoplasm"/>
    <property type="evidence" value="ECO:0007669"/>
    <property type="project" value="UniProtKB-SubCell"/>
</dbReference>
<evidence type="ECO:0000256" key="5">
    <source>
        <dbReference type="ARBA" id="ARBA00022630"/>
    </source>
</evidence>
<dbReference type="GO" id="GO:0050660">
    <property type="term" value="F:flavin adenine dinucleotide binding"/>
    <property type="evidence" value="ECO:0007669"/>
    <property type="project" value="InterPro"/>
</dbReference>
<evidence type="ECO:0000256" key="8">
    <source>
        <dbReference type="ARBA" id="ARBA00023027"/>
    </source>
</evidence>
<feature type="binding site" evidence="11">
    <location>
        <position position="262"/>
    </location>
    <ligand>
        <name>NAD(+)</name>
        <dbReference type="ChEBI" id="CHEBI:57540"/>
    </ligand>
</feature>
<dbReference type="Pfam" id="PF02852">
    <property type="entry name" value="Pyr_redox_dim"/>
    <property type="match status" value="1"/>
</dbReference>
<comment type="miscellaneous">
    <text evidence="13">The active site is a redox-active disulfide bond.</text>
</comment>
<comment type="catalytic activity">
    <reaction evidence="9 13">
        <text>N(6)-[(R)-dihydrolipoyl]-L-lysyl-[protein] + NAD(+) = N(6)-[(R)-lipoyl]-L-lysyl-[protein] + NADH + H(+)</text>
        <dbReference type="Rhea" id="RHEA:15045"/>
        <dbReference type="Rhea" id="RHEA-COMP:10474"/>
        <dbReference type="Rhea" id="RHEA-COMP:10475"/>
        <dbReference type="ChEBI" id="CHEBI:15378"/>
        <dbReference type="ChEBI" id="CHEBI:57540"/>
        <dbReference type="ChEBI" id="CHEBI:57945"/>
        <dbReference type="ChEBI" id="CHEBI:83099"/>
        <dbReference type="ChEBI" id="CHEBI:83100"/>
        <dbReference type="EC" id="1.8.1.4"/>
    </reaction>
</comment>
<evidence type="ECO:0000259" key="14">
    <source>
        <dbReference type="Pfam" id="PF02852"/>
    </source>
</evidence>
<evidence type="ECO:0000256" key="2">
    <source>
        <dbReference type="ARBA" id="ARBA00007532"/>
    </source>
</evidence>
<evidence type="ECO:0000313" key="16">
    <source>
        <dbReference type="EMBL" id="MDC7226855.1"/>
    </source>
</evidence>
<comment type="similarity">
    <text evidence="2 13">Belongs to the class-I pyridine nucleotide-disulfide oxidoreductase family.</text>
</comment>
<dbReference type="NCBIfam" id="TIGR01350">
    <property type="entry name" value="lipoamide_DH"/>
    <property type="match status" value="1"/>
</dbReference>
<feature type="domain" description="Pyridine nucleotide-disulphide oxidoreductase dimerisation" evidence="14">
    <location>
        <begin position="340"/>
        <end position="448"/>
    </location>
</feature>
<dbReference type="GO" id="GO:0004148">
    <property type="term" value="F:dihydrolipoyl dehydrogenase (NADH) activity"/>
    <property type="evidence" value="ECO:0007669"/>
    <property type="project" value="UniProtKB-EC"/>
</dbReference>
<dbReference type="InterPro" id="IPR006258">
    <property type="entry name" value="Lipoamide_DH"/>
</dbReference>
<proteinExistence type="inferred from homology"/>
<dbReference type="PANTHER" id="PTHR22912:SF217">
    <property type="entry name" value="DIHYDROLIPOYL DEHYDROGENASE"/>
    <property type="match status" value="1"/>
</dbReference>
<keyword evidence="7 13" id="KW-0560">Oxidoreductase</keyword>
<organism evidence="16 17">
    <name type="scientific">Candidatus Thalassospirochaeta sargassi</name>
    <dbReference type="NCBI Taxonomy" id="3119039"/>
    <lineage>
        <taxon>Bacteria</taxon>
        <taxon>Pseudomonadati</taxon>
        <taxon>Spirochaetota</taxon>
        <taxon>Spirochaetia</taxon>
        <taxon>Spirochaetales</taxon>
        <taxon>Spirochaetaceae</taxon>
        <taxon>Candidatus Thalassospirochaeta</taxon>
    </lineage>
</organism>
<feature type="binding site" evidence="11">
    <location>
        <begin position="135"/>
        <end position="137"/>
    </location>
    <ligand>
        <name>FAD</name>
        <dbReference type="ChEBI" id="CHEBI:57692"/>
    </ligand>
</feature>
<dbReference type="InterPro" id="IPR023753">
    <property type="entry name" value="FAD/NAD-binding_dom"/>
</dbReference>
<comment type="caution">
    <text evidence="16">The sequence shown here is derived from an EMBL/GenBank/DDBJ whole genome shotgun (WGS) entry which is preliminary data.</text>
</comment>
<dbReference type="Proteomes" id="UP001221217">
    <property type="component" value="Unassembled WGS sequence"/>
</dbReference>
<dbReference type="PRINTS" id="PR00411">
    <property type="entry name" value="PNDRDTASEI"/>
</dbReference>
<dbReference type="PRINTS" id="PR00368">
    <property type="entry name" value="FADPNR"/>
</dbReference>
<dbReference type="InterPro" id="IPR036188">
    <property type="entry name" value="FAD/NAD-bd_sf"/>
</dbReference>
<comment type="cofactor">
    <cofactor evidence="11 13">
        <name>FAD</name>
        <dbReference type="ChEBI" id="CHEBI:57692"/>
    </cofactor>
    <text evidence="11 13">Binds 1 FAD per subunit.</text>
</comment>
<dbReference type="EMBL" id="JAQQAL010000017">
    <property type="protein sequence ID" value="MDC7226855.1"/>
    <property type="molecule type" value="Genomic_DNA"/>
</dbReference>
<dbReference type="FunFam" id="3.30.390.30:FF:000001">
    <property type="entry name" value="Dihydrolipoyl dehydrogenase"/>
    <property type="match status" value="1"/>
</dbReference>
<dbReference type="PANTHER" id="PTHR22912">
    <property type="entry name" value="DISULFIDE OXIDOREDUCTASE"/>
    <property type="match status" value="1"/>
</dbReference>
<keyword evidence="5 13" id="KW-0285">Flavoprotein</keyword>
<feature type="binding site" evidence="11">
    <location>
        <position position="48"/>
    </location>
    <ligand>
        <name>FAD</name>
        <dbReference type="ChEBI" id="CHEBI:57692"/>
    </ligand>
</feature>
<dbReference type="Gene3D" id="3.30.390.30">
    <property type="match status" value="1"/>
</dbReference>
<feature type="active site" description="Proton acceptor" evidence="10">
    <location>
        <position position="439"/>
    </location>
</feature>
<evidence type="ECO:0000256" key="10">
    <source>
        <dbReference type="PIRSR" id="PIRSR000350-2"/>
    </source>
</evidence>
<sequence length="453" mass="48333">MYDLIIVGAGPAGYIAAERAGHMGKKVLIVEREHLGGVCTNYGCIPTKSLLNAAKHFVYGQESSKFGVHFDNPRFNFTEAMAWKTETVETLRKGIAFLMKQGSVEVVKGEAGFPGGTSVSVDKTVYEGINLLIATGSEAFVPPIPGADGPNVVTNREILSLDKLPQKLAVIGGGVIGVEFASFFSSVGVEVHVIEMMNEICPMMDAEAAALLRKKMDKVDFQLGAKVTEVTPSGVKFEKTDEKSGEKAESFIDADMVLMSVGRRPITAGLENTGLDIGRQGIVVDEKMHTNLPGVWAAGDVTGKSLLAHSASRMAEVAVANMFAGDDASTGGSIMRYNAVPWAVYTMPEVAGCGLTEGEARDAGYNVNCASMQMRANGRFLAEHGKDAGFCKVIADADTNLILGIHMIGAVCSEMIGTAATFIEAELRVQDIREIIFPHPSVSEVIRDVCWSL</sequence>
<dbReference type="InterPro" id="IPR050151">
    <property type="entry name" value="Class-I_Pyr_Nuc-Dis_Oxidored"/>
</dbReference>
<evidence type="ECO:0000256" key="13">
    <source>
        <dbReference type="RuleBase" id="RU003692"/>
    </source>
</evidence>
<dbReference type="InterPro" id="IPR001100">
    <property type="entry name" value="Pyr_nuc-diS_OxRdtase"/>
</dbReference>
<keyword evidence="8 11" id="KW-0520">NAD</keyword>
<dbReference type="GO" id="GO:0006103">
    <property type="term" value="P:2-oxoglutarate metabolic process"/>
    <property type="evidence" value="ECO:0007669"/>
    <property type="project" value="TreeGrafter"/>
</dbReference>
<dbReference type="InterPro" id="IPR004099">
    <property type="entry name" value="Pyr_nucl-diS_OxRdtase_dimer"/>
</dbReference>
<feature type="binding site" evidence="11">
    <location>
        <begin position="172"/>
        <end position="179"/>
    </location>
    <ligand>
        <name>NAD(+)</name>
        <dbReference type="ChEBI" id="CHEBI:57540"/>
    </ligand>
</feature>
<dbReference type="PIRSF" id="PIRSF000350">
    <property type="entry name" value="Mercury_reductase_MerA"/>
    <property type="match status" value="1"/>
</dbReference>
<feature type="binding site" evidence="11">
    <location>
        <position position="300"/>
    </location>
    <ligand>
        <name>FAD</name>
        <dbReference type="ChEBI" id="CHEBI:57692"/>
    </ligand>
</feature>
<evidence type="ECO:0000256" key="9">
    <source>
        <dbReference type="ARBA" id="ARBA00049187"/>
    </source>
</evidence>
<evidence type="ECO:0000256" key="11">
    <source>
        <dbReference type="PIRSR" id="PIRSR000350-3"/>
    </source>
</evidence>
<feature type="disulfide bond" description="Redox-active" evidence="12">
    <location>
        <begin position="39"/>
        <end position="44"/>
    </location>
</feature>
<protein>
    <recommendedName>
        <fullName evidence="4 13">Dihydrolipoyl dehydrogenase</fullName>
        <ecNumber evidence="3 13">1.8.1.4</ecNumber>
    </recommendedName>
</protein>
<accession>A0AAJ1ICP9</accession>
<feature type="binding site" evidence="11">
    <location>
        <position position="195"/>
    </location>
    <ligand>
        <name>NAD(+)</name>
        <dbReference type="ChEBI" id="CHEBI:57540"/>
    </ligand>
</feature>
<feature type="domain" description="FAD/NAD(P)-binding" evidence="15">
    <location>
        <begin position="2"/>
        <end position="315"/>
    </location>
</feature>
<evidence type="ECO:0000256" key="6">
    <source>
        <dbReference type="ARBA" id="ARBA00022827"/>
    </source>
</evidence>
<keyword evidence="6 11" id="KW-0274">FAD</keyword>
<evidence type="ECO:0000256" key="3">
    <source>
        <dbReference type="ARBA" id="ARBA00012608"/>
    </source>
</evidence>
<dbReference type="SUPFAM" id="SSF55424">
    <property type="entry name" value="FAD/NAD-linked reductases, dimerisation (C-terminal) domain"/>
    <property type="match status" value="1"/>
</dbReference>
<comment type="subcellular location">
    <subcellularLocation>
        <location evidence="1">Cytoplasm</location>
    </subcellularLocation>
</comment>
<dbReference type="SUPFAM" id="SSF51905">
    <property type="entry name" value="FAD/NAD(P)-binding domain"/>
    <property type="match status" value="1"/>
</dbReference>
<keyword evidence="13" id="KW-0676">Redox-active center</keyword>
<evidence type="ECO:0000256" key="4">
    <source>
        <dbReference type="ARBA" id="ARBA00016961"/>
    </source>
</evidence>
<evidence type="ECO:0000256" key="7">
    <source>
        <dbReference type="ARBA" id="ARBA00023002"/>
    </source>
</evidence>
<dbReference type="AlphaFoldDB" id="A0AAJ1ICP9"/>
<reference evidence="16 17" key="1">
    <citation type="submission" date="2022-12" db="EMBL/GenBank/DDBJ databases">
        <title>Metagenome assembled genome from gulf of manar.</title>
        <authorList>
            <person name="Kohli P."/>
            <person name="Pk S."/>
            <person name="Venkata Ramana C."/>
            <person name="Sasikala C."/>
        </authorList>
    </citation>
    <scope>NUCLEOTIDE SEQUENCE [LARGE SCALE GENOMIC DNA]</scope>
    <source>
        <strain evidence="16">JB008</strain>
    </source>
</reference>
<evidence type="ECO:0000256" key="1">
    <source>
        <dbReference type="ARBA" id="ARBA00004496"/>
    </source>
</evidence>